<dbReference type="PANTHER" id="PTHR46115">
    <property type="entry name" value="THIOREDOXIN-LIKE PROTEIN 1"/>
    <property type="match status" value="1"/>
</dbReference>
<dbReference type="AlphaFoldDB" id="A0A1C7NRX4"/>
<dbReference type="FunFam" id="3.40.30.10:FF:000245">
    <property type="entry name" value="Thioredoxin"/>
    <property type="match status" value="1"/>
</dbReference>
<sequence>MTSIQQVQSVSDFQKLLATDKLVVVDFYATWCGPCKMIAPFYAQLSTKYKQVVFAKVDVDQLKEVASACKVTSMPTFQFYKNGNKVAEMKGANPQQLEHYVKQHAGDNNSGSSGSSSKKSFGIPGCVDLTEYITPNQMDALNQQEKNNVKNIFKNDESYLESDVDEQLIISVPFNQPVKLHSIQFKVPSVAHAPKTLKIYANRTVLGFDDTDSVKETQIIELRPEDFEQDAIVPLKFVKYQNITHLILFIEDNQEEEETTKIQQLTFIGAPVEATNMSDFNKEQQ</sequence>
<dbReference type="InterPro" id="IPR017937">
    <property type="entry name" value="Thioredoxin_CS"/>
</dbReference>
<dbReference type="CDD" id="cd02947">
    <property type="entry name" value="TRX_family"/>
    <property type="match status" value="1"/>
</dbReference>
<keyword evidence="1" id="KW-1015">Disulfide bond</keyword>
<dbReference type="Pfam" id="PF06201">
    <property type="entry name" value="PITH"/>
    <property type="match status" value="1"/>
</dbReference>
<accession>A0A1C7NRX4</accession>
<organism evidence="4 5">
    <name type="scientific">Choanephora cucurbitarum</name>
    <dbReference type="NCBI Taxonomy" id="101091"/>
    <lineage>
        <taxon>Eukaryota</taxon>
        <taxon>Fungi</taxon>
        <taxon>Fungi incertae sedis</taxon>
        <taxon>Mucoromycota</taxon>
        <taxon>Mucoromycotina</taxon>
        <taxon>Mucoromycetes</taxon>
        <taxon>Mucorales</taxon>
        <taxon>Mucorineae</taxon>
        <taxon>Choanephoraceae</taxon>
        <taxon>Choanephoroideae</taxon>
        <taxon>Choanephora</taxon>
    </lineage>
</organism>
<dbReference type="Gene3D" id="3.40.30.10">
    <property type="entry name" value="Glutaredoxin"/>
    <property type="match status" value="1"/>
</dbReference>
<dbReference type="NCBIfam" id="TIGR01068">
    <property type="entry name" value="thioredoxin"/>
    <property type="match status" value="1"/>
</dbReference>
<dbReference type="Gene3D" id="2.60.120.470">
    <property type="entry name" value="PITH domain"/>
    <property type="match status" value="1"/>
</dbReference>
<dbReference type="InParanoid" id="A0A1C7NRX4"/>
<dbReference type="FunCoup" id="A0A1C7NRX4">
    <property type="interactions" value="757"/>
</dbReference>
<evidence type="ECO:0000259" key="2">
    <source>
        <dbReference type="PROSITE" id="PS51352"/>
    </source>
</evidence>
<dbReference type="PROSITE" id="PS51352">
    <property type="entry name" value="THIOREDOXIN_2"/>
    <property type="match status" value="1"/>
</dbReference>
<protein>
    <submittedName>
        <fullName evidence="4">Thioredoxin-like protein 1</fullName>
    </submittedName>
</protein>
<dbReference type="PROSITE" id="PS00194">
    <property type="entry name" value="THIOREDOXIN_1"/>
    <property type="match status" value="1"/>
</dbReference>
<evidence type="ECO:0000259" key="3">
    <source>
        <dbReference type="PROSITE" id="PS51532"/>
    </source>
</evidence>
<proteinExistence type="predicted"/>
<evidence type="ECO:0000313" key="5">
    <source>
        <dbReference type="Proteomes" id="UP000093000"/>
    </source>
</evidence>
<dbReference type="Pfam" id="PF00085">
    <property type="entry name" value="Thioredoxin"/>
    <property type="match status" value="1"/>
</dbReference>
<evidence type="ECO:0000313" key="4">
    <source>
        <dbReference type="EMBL" id="OBZ91875.1"/>
    </source>
</evidence>
<dbReference type="EMBL" id="LUGH01000002">
    <property type="protein sequence ID" value="OBZ91875.1"/>
    <property type="molecule type" value="Genomic_DNA"/>
</dbReference>
<dbReference type="Proteomes" id="UP000093000">
    <property type="component" value="Unassembled WGS sequence"/>
</dbReference>
<dbReference type="SUPFAM" id="SSF49785">
    <property type="entry name" value="Galactose-binding domain-like"/>
    <property type="match status" value="1"/>
</dbReference>
<dbReference type="OrthoDB" id="10263751at2759"/>
<gene>
    <name evidence="4" type="primary">Txnl1</name>
    <name evidence="4" type="ORF">A0J61_00074</name>
</gene>
<name>A0A1C7NRX4_9FUNG</name>
<keyword evidence="5" id="KW-1185">Reference proteome</keyword>
<dbReference type="InterPro" id="IPR037047">
    <property type="entry name" value="PITH_dom_sf"/>
</dbReference>
<feature type="domain" description="PITH" evidence="3">
    <location>
        <begin position="118"/>
        <end position="285"/>
    </location>
</feature>
<dbReference type="InterPro" id="IPR013766">
    <property type="entry name" value="Thioredoxin_domain"/>
</dbReference>
<evidence type="ECO:0000256" key="1">
    <source>
        <dbReference type="ARBA" id="ARBA00023157"/>
    </source>
</evidence>
<dbReference type="GO" id="GO:0015035">
    <property type="term" value="F:protein-disulfide reductase activity"/>
    <property type="evidence" value="ECO:0007669"/>
    <property type="project" value="InterPro"/>
</dbReference>
<dbReference type="InterPro" id="IPR005746">
    <property type="entry name" value="Thioredoxin"/>
</dbReference>
<dbReference type="InterPro" id="IPR010400">
    <property type="entry name" value="PITH_dom"/>
</dbReference>
<dbReference type="GO" id="GO:0005737">
    <property type="term" value="C:cytoplasm"/>
    <property type="evidence" value="ECO:0007669"/>
    <property type="project" value="UniProtKB-ARBA"/>
</dbReference>
<comment type="caution">
    <text evidence="4">The sequence shown here is derived from an EMBL/GenBank/DDBJ whole genome shotgun (WGS) entry which is preliminary data.</text>
</comment>
<dbReference type="STRING" id="101091.A0A1C7NRX4"/>
<feature type="domain" description="Thioredoxin" evidence="2">
    <location>
        <begin position="1"/>
        <end position="106"/>
    </location>
</feature>
<dbReference type="SUPFAM" id="SSF52833">
    <property type="entry name" value="Thioredoxin-like"/>
    <property type="match status" value="1"/>
</dbReference>
<dbReference type="PROSITE" id="PS51532">
    <property type="entry name" value="PITH"/>
    <property type="match status" value="1"/>
</dbReference>
<reference evidence="4 5" key="1">
    <citation type="submission" date="2016-03" db="EMBL/GenBank/DDBJ databases">
        <title>Choanephora cucurbitarum.</title>
        <authorList>
            <person name="Min B."/>
            <person name="Park H."/>
            <person name="Park J.-H."/>
            <person name="Shin H.-D."/>
            <person name="Choi I.-G."/>
        </authorList>
    </citation>
    <scope>NUCLEOTIDE SEQUENCE [LARGE SCALE GENOMIC DNA]</scope>
    <source>
        <strain evidence="4 5">KUS-F28377</strain>
    </source>
</reference>
<dbReference type="PRINTS" id="PR00421">
    <property type="entry name" value="THIOREDOXIN"/>
</dbReference>
<dbReference type="InterPro" id="IPR008979">
    <property type="entry name" value="Galactose-bd-like_sf"/>
</dbReference>
<dbReference type="InterPro" id="IPR036249">
    <property type="entry name" value="Thioredoxin-like_sf"/>
</dbReference>